<evidence type="ECO:0000256" key="1">
    <source>
        <dbReference type="ARBA" id="ARBA00022729"/>
    </source>
</evidence>
<evidence type="ECO:0000256" key="2">
    <source>
        <dbReference type="SAM" id="MobiDB-lite"/>
    </source>
</evidence>
<dbReference type="Gene3D" id="2.60.40.1220">
    <property type="match status" value="1"/>
</dbReference>
<keyword evidence="3" id="KW-0472">Membrane</keyword>
<gene>
    <name evidence="4" type="ORF">F7D09_0854</name>
</gene>
<evidence type="ECO:0000313" key="4">
    <source>
        <dbReference type="EMBL" id="KAB7790601.1"/>
    </source>
</evidence>
<dbReference type="GO" id="GO:0008237">
    <property type="term" value="F:metallopeptidase activity"/>
    <property type="evidence" value="ECO:0007669"/>
    <property type="project" value="InterPro"/>
</dbReference>
<dbReference type="InterPro" id="IPR024079">
    <property type="entry name" value="MetalloPept_cat_dom_sf"/>
</dbReference>
<dbReference type="EMBL" id="WBVT01000009">
    <property type="protein sequence ID" value="KAB7790601.1"/>
    <property type="molecule type" value="Genomic_DNA"/>
</dbReference>
<dbReference type="SUPFAM" id="SSF55486">
    <property type="entry name" value="Metalloproteases ('zincins'), catalytic domain"/>
    <property type="match status" value="1"/>
</dbReference>
<comment type="caution">
    <text evidence="4">The sequence shown here is derived from an EMBL/GenBank/DDBJ whole genome shotgun (WGS) entry which is preliminary data.</text>
</comment>
<feature type="compositionally biased region" description="Gly residues" evidence="2">
    <location>
        <begin position="646"/>
        <end position="670"/>
    </location>
</feature>
<evidence type="ECO:0000313" key="5">
    <source>
        <dbReference type="Proteomes" id="UP000441772"/>
    </source>
</evidence>
<sequence length="714" mass="75979">MEHSHIIPSQRRRTSSYETTSYETTSRRTRHTLRARLVGAVAALACCLMLPTAAANAADGPAIQAGADGSVPAQSAQGPQVTKVRVLKEGTFLEVHWNEYVDETQAVNVSNFTLTNGGKTITLRPKSNEGVTDTYYFDRDNKEVAATDAKVFQYLDPTMHISSIAYSGTIDPSKPITLKVKGSAIKDAAGVAAQDTTFTNVPVTSFYTKKLVSKNGIIIKSDDGVSDAALDKTRDMVDTELGLPGTGIAAEMVRHGNAVAVYGNHEVPYLLPEQRYAFNKDMYAAEGYGGYPGDGFVSSISEKNVLRTTGDPDPANNTAYTGESVLAHEFAHAIKLGGLDQMPDQTLANTFYRAYAHAKKAGLWAHTYAYQNSDEFFASLAAIWFNVADESGNGEYDGVRGPVDTNEEFKEYDPVTYAAYEKIFPKVSLPAPWDSTPNNWPESMAKTFPPTRDAAAASSPDLAKDEFQVVSDHTEDRGDIYYLERLTSAVGGGELDLSTLWGAANDLDRSLASWNLRKIDDSTYAFASVASDAEPSTRGLTANANGTVSVAGHAYDPADQAQQWRWYRNDASDDPYDGYLVNVKYGKALTTVGTPYNGTTLVVRSIGSGTLAWSLRDNTQSAAKKSNDGLFLTPTAALPDALKPGHGTGAGAGSGTGAGTGSQHGNGSTGAGAVAAGSQKLAATDGEANAVLTVSVALLVLGAGLAVTRRRVIR</sequence>
<organism evidence="4 5">
    <name type="scientific">Bifidobacterium leontopitheci</name>
    <dbReference type="NCBI Taxonomy" id="2650774"/>
    <lineage>
        <taxon>Bacteria</taxon>
        <taxon>Bacillati</taxon>
        <taxon>Actinomycetota</taxon>
        <taxon>Actinomycetes</taxon>
        <taxon>Bifidobacteriales</taxon>
        <taxon>Bifidobacteriaceae</taxon>
        <taxon>Bifidobacterium</taxon>
    </lineage>
</organism>
<name>A0A6I1GVW3_9BIFI</name>
<dbReference type="Proteomes" id="UP000441772">
    <property type="component" value="Unassembled WGS sequence"/>
</dbReference>
<keyword evidence="1" id="KW-0732">Signal</keyword>
<dbReference type="InterPro" id="IPR014755">
    <property type="entry name" value="Cu-Rt/internalin_Ig-like"/>
</dbReference>
<proteinExistence type="predicted"/>
<keyword evidence="3" id="KW-1133">Transmembrane helix</keyword>
<protein>
    <submittedName>
        <fullName evidence="4">Uncharacterized protein</fullName>
    </submittedName>
</protein>
<keyword evidence="5" id="KW-1185">Reference proteome</keyword>
<reference evidence="4 5" key="1">
    <citation type="submission" date="2019-09" db="EMBL/GenBank/DDBJ databases">
        <title>Characterization of the phylogenetic diversity of two novel species belonging to the genus Bifidobacterium: Bifidobacterium cebidarum sp. nov. and Bifidobacterium leontopitheci sp. nov.</title>
        <authorList>
            <person name="Lugli G.A."/>
            <person name="Duranti S."/>
            <person name="Milani C."/>
            <person name="Turroni F."/>
            <person name="Ventura M."/>
        </authorList>
    </citation>
    <scope>NUCLEOTIDE SEQUENCE [LARGE SCALE GENOMIC DNA]</scope>
    <source>
        <strain evidence="4 5">LMG 31471</strain>
    </source>
</reference>
<feature type="region of interest" description="Disordered" evidence="2">
    <location>
        <begin position="1"/>
        <end position="28"/>
    </location>
</feature>
<dbReference type="AlphaFoldDB" id="A0A6I1GVW3"/>
<evidence type="ECO:0000256" key="3">
    <source>
        <dbReference type="SAM" id="Phobius"/>
    </source>
</evidence>
<keyword evidence="3" id="KW-0812">Transmembrane</keyword>
<feature type="region of interest" description="Disordered" evidence="2">
    <location>
        <begin position="642"/>
        <end position="673"/>
    </location>
</feature>
<dbReference type="RefSeq" id="WP_152234212.1">
    <property type="nucleotide sequence ID" value="NZ_JBHSKZ010000009.1"/>
</dbReference>
<feature type="transmembrane region" description="Helical" evidence="3">
    <location>
        <begin position="688"/>
        <end position="708"/>
    </location>
</feature>
<dbReference type="Gene3D" id="3.40.390.10">
    <property type="entry name" value="Collagenase (Catalytic Domain)"/>
    <property type="match status" value="1"/>
</dbReference>
<accession>A0A6I1GVW3</accession>